<feature type="domain" description="DUF4124" evidence="3">
    <location>
        <begin position="35"/>
        <end position="87"/>
    </location>
</feature>
<protein>
    <submittedName>
        <fullName evidence="4">Glutaredoxin family protein</fullName>
    </submittedName>
</protein>
<dbReference type="InterPro" id="IPR025392">
    <property type="entry name" value="DUF4124"/>
</dbReference>
<sequence>MRGYHWPRASWRAGARHDLDLATPSPLDPLRALLLAAACLAAGPSFALYKVVGPDGKVTYTDRPPAAAEGRASPINARTGAAESTTALPAELRQAVSRYPVTLYTIANGCEPCAEARELLRKRGVPFSERQVITNEDSEAFQKLTGGREAPVLAIGAQQLKGTAAQNWNSYLDAAGYPRESKLPPGYSFASPQPLVERRAAAQRPEATPEAPPPAAETAPTGAGSIRF</sequence>
<keyword evidence="5" id="KW-1185">Reference proteome</keyword>
<gene>
    <name evidence="4" type="ORF">FSC37_05265</name>
</gene>
<dbReference type="InterPro" id="IPR036249">
    <property type="entry name" value="Thioredoxin-like_sf"/>
</dbReference>
<dbReference type="SUPFAM" id="SSF52833">
    <property type="entry name" value="Thioredoxin-like"/>
    <property type="match status" value="1"/>
</dbReference>
<reference evidence="4 5" key="1">
    <citation type="submission" date="2019-08" db="EMBL/GenBank/DDBJ databases">
        <authorList>
            <person name="Khan S.A."/>
            <person name="Jeon C.O."/>
            <person name="Jeong S.E."/>
        </authorList>
    </citation>
    <scope>NUCLEOTIDE SEQUENCE [LARGE SCALE GENOMIC DNA]</scope>
    <source>
        <strain evidence="5">IMCC1728</strain>
    </source>
</reference>
<dbReference type="EMBL" id="VOPW01000001">
    <property type="protein sequence ID" value="TXC65674.1"/>
    <property type="molecule type" value="Genomic_DNA"/>
</dbReference>
<dbReference type="Gene3D" id="3.40.30.10">
    <property type="entry name" value="Glutaredoxin"/>
    <property type="match status" value="1"/>
</dbReference>
<evidence type="ECO:0000313" key="5">
    <source>
        <dbReference type="Proteomes" id="UP000321832"/>
    </source>
</evidence>
<dbReference type="CDD" id="cd02976">
    <property type="entry name" value="NrdH"/>
    <property type="match status" value="1"/>
</dbReference>
<dbReference type="InterPro" id="IPR002109">
    <property type="entry name" value="Glutaredoxin"/>
</dbReference>
<name>A0A5C6TYE3_9BURK</name>
<comment type="caution">
    <text evidence="4">The sequence shown here is derived from an EMBL/GenBank/DDBJ whole genome shotgun (WGS) entry which is preliminary data.</text>
</comment>
<dbReference type="Pfam" id="PF13511">
    <property type="entry name" value="DUF4124"/>
    <property type="match status" value="1"/>
</dbReference>
<dbReference type="PROSITE" id="PS51354">
    <property type="entry name" value="GLUTAREDOXIN_2"/>
    <property type="match status" value="1"/>
</dbReference>
<proteinExistence type="predicted"/>
<feature type="region of interest" description="Disordered" evidence="1">
    <location>
        <begin position="183"/>
        <end position="228"/>
    </location>
</feature>
<accession>A0A5C6TYE3</accession>
<dbReference type="Proteomes" id="UP000321832">
    <property type="component" value="Unassembled WGS sequence"/>
</dbReference>
<evidence type="ECO:0000313" key="4">
    <source>
        <dbReference type="EMBL" id="TXC65674.1"/>
    </source>
</evidence>
<evidence type="ECO:0000259" key="3">
    <source>
        <dbReference type="Pfam" id="PF13511"/>
    </source>
</evidence>
<dbReference type="Pfam" id="PF00462">
    <property type="entry name" value="Glutaredoxin"/>
    <property type="match status" value="1"/>
</dbReference>
<evidence type="ECO:0000256" key="1">
    <source>
        <dbReference type="SAM" id="MobiDB-lite"/>
    </source>
</evidence>
<organism evidence="4 5">
    <name type="scientific">Piscinibacter aquaticus</name>
    <dbReference type="NCBI Taxonomy" id="392597"/>
    <lineage>
        <taxon>Bacteria</taxon>
        <taxon>Pseudomonadati</taxon>
        <taxon>Pseudomonadota</taxon>
        <taxon>Betaproteobacteria</taxon>
        <taxon>Burkholderiales</taxon>
        <taxon>Sphaerotilaceae</taxon>
        <taxon>Piscinibacter</taxon>
    </lineage>
</organism>
<feature type="domain" description="Glutaredoxin" evidence="2">
    <location>
        <begin position="101"/>
        <end position="157"/>
    </location>
</feature>
<dbReference type="AlphaFoldDB" id="A0A5C6TYE3"/>
<evidence type="ECO:0000259" key="2">
    <source>
        <dbReference type="Pfam" id="PF00462"/>
    </source>
</evidence>